<evidence type="ECO:0000313" key="2">
    <source>
        <dbReference type="EMBL" id="EPQ26008.1"/>
    </source>
</evidence>
<proteinExistence type="predicted"/>
<feature type="compositionally biased region" description="Low complexity" evidence="1">
    <location>
        <begin position="377"/>
        <end position="393"/>
    </location>
</feature>
<sequence length="493" mass="52951">MFVDSAANEAARLECEPPAMEAGETKPSHNFTIPKIVITRAPERPRYSEPIPEQTYDKAVLFVPVKTEELSWDAGGLYWNGTYAYPVHTIYSREGDSIGRRRNGPPGYRFSEMFESRPPAPASVGNVACPAGENKCASQLGDAPEGSCAASSEEAEVILEEPAPTPLAPSDASDEVEVVDSPPPSPLPDCSTHEDDCADDGSLCGESETLSIFSRRDSADSAATTPGHSTPPACAMDVDCEGVKPDLSLDTSLLCQKLEAESTRDEAATSTAEDVTLTASRDEAEQRGQQQSMPSSSSARGRQLSQGWTHLGFIPRRGGPSDFAKQRACTLPDSGKDRFGFSKSLKLDTALDISKKHRSVSMPSSPILDETEPPAPTLESPPTSPTLLSRPPLGDAPEPFQAQHPRSRSDGTSSRRRNSSTIFSSIASDLTHSAFPAQAKGTATGPARRSSLSAKPSLRRKHRYDEFAIDADYSAGWAFEQGASSLRNEWQMS</sequence>
<dbReference type="GeneID" id="19320538"/>
<feature type="region of interest" description="Disordered" evidence="1">
    <location>
        <begin position="260"/>
        <end position="458"/>
    </location>
</feature>
<reference evidence="2 3" key="1">
    <citation type="journal article" date="2013" name="Plant Cell">
        <title>The transition from a phytopathogenic smut ancestor to an anamorphic biocontrol agent deciphered by comparative whole-genome analysis.</title>
        <authorList>
            <person name="Lefebvre F."/>
            <person name="Joly D.L."/>
            <person name="Labbe C."/>
            <person name="Teichmann B."/>
            <person name="Linning R."/>
            <person name="Belzile F."/>
            <person name="Bakkeren G."/>
            <person name="Belanger R.R."/>
        </authorList>
    </citation>
    <scope>NUCLEOTIDE SEQUENCE [LARGE SCALE GENOMIC DNA]</scope>
    <source>
        <strain evidence="2 3">PF-1</strain>
    </source>
</reference>
<dbReference type="EMBL" id="KE361648">
    <property type="protein sequence ID" value="EPQ26008.1"/>
    <property type="molecule type" value="Genomic_DNA"/>
</dbReference>
<dbReference type="HOGENOM" id="CLU_619936_0_0_1"/>
<dbReference type="AlphaFoldDB" id="A0A061H198"/>
<dbReference type="RefSeq" id="XP_007882194.1">
    <property type="nucleotide sequence ID" value="XM_007884003.1"/>
</dbReference>
<feature type="region of interest" description="Disordered" evidence="1">
    <location>
        <begin position="162"/>
        <end position="235"/>
    </location>
</feature>
<feature type="compositionally biased region" description="Polar residues" evidence="1">
    <location>
        <begin position="268"/>
        <end position="279"/>
    </location>
</feature>
<feature type="compositionally biased region" description="Polar residues" evidence="1">
    <location>
        <begin position="287"/>
        <end position="308"/>
    </location>
</feature>
<organism evidence="2 3">
    <name type="scientific">Pseudozyma flocculosa PF-1</name>
    <dbReference type="NCBI Taxonomy" id="1277687"/>
    <lineage>
        <taxon>Eukaryota</taxon>
        <taxon>Fungi</taxon>
        <taxon>Dikarya</taxon>
        <taxon>Basidiomycota</taxon>
        <taxon>Ustilaginomycotina</taxon>
        <taxon>Ustilaginomycetes</taxon>
        <taxon>Ustilaginales</taxon>
        <taxon>Ustilaginaceae</taxon>
        <taxon>Pseudozyma</taxon>
    </lineage>
</organism>
<dbReference type="eggNOG" id="ENOG502R362">
    <property type="taxonomic scope" value="Eukaryota"/>
</dbReference>
<evidence type="ECO:0000256" key="1">
    <source>
        <dbReference type="SAM" id="MobiDB-lite"/>
    </source>
</evidence>
<gene>
    <name evidence="2" type="ORF">PFL1_06462</name>
</gene>
<name>A0A061H198_9BASI</name>
<accession>A0A061H198</accession>
<dbReference type="KEGG" id="pfp:PFL1_06462"/>
<evidence type="ECO:0000313" key="3">
    <source>
        <dbReference type="Proteomes" id="UP000053664"/>
    </source>
</evidence>
<dbReference type="OrthoDB" id="3355573at2759"/>
<dbReference type="Proteomes" id="UP000053664">
    <property type="component" value="Unassembled WGS sequence"/>
</dbReference>
<protein>
    <submittedName>
        <fullName evidence="2">Uncharacterized protein</fullName>
    </submittedName>
</protein>